<evidence type="ECO:0000256" key="1">
    <source>
        <dbReference type="SAM" id="Phobius"/>
    </source>
</evidence>
<evidence type="ECO:0000313" key="2">
    <source>
        <dbReference type="EMBL" id="KRK98664.1"/>
    </source>
</evidence>
<name>A0A0R1LTA6_9LACO</name>
<gene>
    <name evidence="2" type="ORF">FD04_GL000398</name>
</gene>
<dbReference type="EMBL" id="AZEE01000027">
    <property type="protein sequence ID" value="KRK98664.1"/>
    <property type="molecule type" value="Genomic_DNA"/>
</dbReference>
<dbReference type="OrthoDB" id="2322556at2"/>
<reference evidence="2 3" key="1">
    <citation type="journal article" date="2015" name="Genome Announc.">
        <title>Expanding the biotechnology potential of lactobacilli through comparative genomics of 213 strains and associated genera.</title>
        <authorList>
            <person name="Sun Z."/>
            <person name="Harris H.M."/>
            <person name="McCann A."/>
            <person name="Guo C."/>
            <person name="Argimon S."/>
            <person name="Zhang W."/>
            <person name="Yang X."/>
            <person name="Jeffery I.B."/>
            <person name="Cooney J.C."/>
            <person name="Kagawa T.F."/>
            <person name="Liu W."/>
            <person name="Song Y."/>
            <person name="Salvetti E."/>
            <person name="Wrobel A."/>
            <person name="Rasinkangas P."/>
            <person name="Parkhill J."/>
            <person name="Rea M.C."/>
            <person name="O'Sullivan O."/>
            <person name="Ritari J."/>
            <person name="Douillard F.P."/>
            <person name="Paul Ross R."/>
            <person name="Yang R."/>
            <person name="Briner A.E."/>
            <person name="Felis G.E."/>
            <person name="de Vos W.M."/>
            <person name="Barrangou R."/>
            <person name="Klaenhammer T.R."/>
            <person name="Caufield P.W."/>
            <person name="Cui Y."/>
            <person name="Zhang H."/>
            <person name="O'Toole P.W."/>
        </authorList>
    </citation>
    <scope>NUCLEOTIDE SEQUENCE [LARGE SCALE GENOMIC DNA]</scope>
    <source>
        <strain evidence="2 3">DSM 19909</strain>
    </source>
</reference>
<keyword evidence="1" id="KW-1133">Transmembrane helix</keyword>
<keyword evidence="1" id="KW-0812">Transmembrane</keyword>
<proteinExistence type="predicted"/>
<sequence length="152" mass="17149">MSPHLTKKHHTVAIVIICCLIGVFGISLFTRQGNLQSKQLMPHTQKMLANHVKVSFVTHRGRLLKTYYWSTSHSQGRDTDVTDIFNSDIIEPNSGINNHIPLDYQFDQTDLKNIKTLRNVRLGSAITLVVAKIDPADRPTGFSRLIKWLVSG</sequence>
<protein>
    <submittedName>
        <fullName evidence="2">Uncharacterized protein</fullName>
    </submittedName>
</protein>
<keyword evidence="3" id="KW-1185">Reference proteome</keyword>
<dbReference type="Proteomes" id="UP000051160">
    <property type="component" value="Unassembled WGS sequence"/>
</dbReference>
<feature type="transmembrane region" description="Helical" evidence="1">
    <location>
        <begin position="12"/>
        <end position="30"/>
    </location>
</feature>
<evidence type="ECO:0000313" key="3">
    <source>
        <dbReference type="Proteomes" id="UP000051160"/>
    </source>
</evidence>
<comment type="caution">
    <text evidence="2">The sequence shown here is derived from an EMBL/GenBank/DDBJ whole genome shotgun (WGS) entry which is preliminary data.</text>
</comment>
<dbReference type="PATRIC" id="fig|1423776.4.peg.400"/>
<dbReference type="AlphaFoldDB" id="A0A0R1LTA6"/>
<dbReference type="RefSeq" id="WP_056947114.1">
    <property type="nucleotide sequence ID" value="NZ_AZEE01000027.1"/>
</dbReference>
<accession>A0A0R1LTA6</accession>
<organism evidence="2 3">
    <name type="scientific">Secundilactobacillus odoratitofui DSM 19909 = JCM 15043</name>
    <dbReference type="NCBI Taxonomy" id="1423776"/>
    <lineage>
        <taxon>Bacteria</taxon>
        <taxon>Bacillati</taxon>
        <taxon>Bacillota</taxon>
        <taxon>Bacilli</taxon>
        <taxon>Lactobacillales</taxon>
        <taxon>Lactobacillaceae</taxon>
        <taxon>Secundilactobacillus</taxon>
    </lineage>
</organism>
<keyword evidence="1" id="KW-0472">Membrane</keyword>